<evidence type="ECO:0000256" key="4">
    <source>
        <dbReference type="ARBA" id="ARBA00022970"/>
    </source>
</evidence>
<dbReference type="PANTHER" id="PTHR47235:SF1">
    <property type="entry name" value="BLR6548 PROTEIN"/>
    <property type="match status" value="1"/>
</dbReference>
<dbReference type="EMBL" id="CP011409">
    <property type="protein sequence ID" value="AKZ65263.1"/>
    <property type="molecule type" value="Genomic_DNA"/>
</dbReference>
<organism evidence="6 7">
    <name type="scientific">Herbaspirillum hiltneri N3</name>
    <dbReference type="NCBI Taxonomy" id="1262470"/>
    <lineage>
        <taxon>Bacteria</taxon>
        <taxon>Pseudomonadati</taxon>
        <taxon>Pseudomonadota</taxon>
        <taxon>Betaproteobacteria</taxon>
        <taxon>Burkholderiales</taxon>
        <taxon>Oxalobacteraceae</taxon>
        <taxon>Herbaspirillum</taxon>
    </lineage>
</organism>
<keyword evidence="3" id="KW-0732">Signal</keyword>
<feature type="domain" description="Leucine-binding protein" evidence="5">
    <location>
        <begin position="21"/>
        <end position="360"/>
    </location>
</feature>
<comment type="similarity">
    <text evidence="1">Belongs to the leucine-binding protein family.</text>
</comment>
<dbReference type="CDD" id="cd06326">
    <property type="entry name" value="PBP1_ABC_ligand_binding-like"/>
    <property type="match status" value="1"/>
</dbReference>
<dbReference type="Gene3D" id="3.40.50.2300">
    <property type="match status" value="2"/>
</dbReference>
<dbReference type="Proteomes" id="UP000063429">
    <property type="component" value="Chromosome"/>
</dbReference>
<gene>
    <name evidence="6" type="ORF">F506_09215</name>
</gene>
<dbReference type="PRINTS" id="PR00337">
    <property type="entry name" value="LEUILEVALBP"/>
</dbReference>
<dbReference type="Pfam" id="PF13458">
    <property type="entry name" value="Peripla_BP_6"/>
    <property type="match status" value="1"/>
</dbReference>
<keyword evidence="4" id="KW-0029">Amino-acid transport</keyword>
<evidence type="ECO:0000259" key="5">
    <source>
        <dbReference type="Pfam" id="PF13458"/>
    </source>
</evidence>
<keyword evidence="2" id="KW-0813">Transport</keyword>
<evidence type="ECO:0000256" key="3">
    <source>
        <dbReference type="ARBA" id="ARBA00022729"/>
    </source>
</evidence>
<evidence type="ECO:0000256" key="2">
    <source>
        <dbReference type="ARBA" id="ARBA00022448"/>
    </source>
</evidence>
<dbReference type="RefSeq" id="WP_158443124.1">
    <property type="nucleotide sequence ID" value="NZ_CP011409.1"/>
</dbReference>
<keyword evidence="7" id="KW-1185">Reference proteome</keyword>
<dbReference type="SUPFAM" id="SSF53822">
    <property type="entry name" value="Periplasmic binding protein-like I"/>
    <property type="match status" value="1"/>
</dbReference>
<evidence type="ECO:0000256" key="1">
    <source>
        <dbReference type="ARBA" id="ARBA00010062"/>
    </source>
</evidence>
<sequence>MCLFSPAHAGAGVSDTRILLGQSAGMSGPTAQYARQALNGAKIYFDKINQQGGVHGRRIELLTRDDQYTASLAAYNTRQLIERDGVFALFGFVGWPASQAGLQIASRARVPFFAPFTGGALQPSFNRHLFSIRASYADEYARFLRNMNWLGTRKLVLLYQQDQYGVSLKQDLENHARREAIELTSIGISHGGINLAPLIEKTLAVHADVVMLVSADYQVNARLVRGLRDDGFLGQFFAVSFVGNKQLAGELGELAHGLLVTQVVPLPWRMSMPLVAEYRKRVAEAGREELSVTGLEGYIAARVLVEGLKRAGRNLTRERLIRALESINARNYDGGGYAVNFSSTRHQGSMYVDIATMTKDARFMN</sequence>
<dbReference type="InterPro" id="IPR028081">
    <property type="entry name" value="Leu-bd"/>
</dbReference>
<dbReference type="PANTHER" id="PTHR47235">
    <property type="entry name" value="BLR6548 PROTEIN"/>
    <property type="match status" value="1"/>
</dbReference>
<evidence type="ECO:0000313" key="6">
    <source>
        <dbReference type="EMBL" id="AKZ65263.1"/>
    </source>
</evidence>
<name>A0ABM5V6E2_9BURK</name>
<accession>A0ABM5V6E2</accession>
<evidence type="ECO:0000313" key="7">
    <source>
        <dbReference type="Proteomes" id="UP000063429"/>
    </source>
</evidence>
<protein>
    <recommendedName>
        <fullName evidence="5">Leucine-binding protein domain-containing protein</fullName>
    </recommendedName>
</protein>
<reference evidence="7" key="1">
    <citation type="journal article" date="2015" name="Genome Announc.">
        <title>Complete Genome Sequence of Herbaspirillum hiltneri N3 (DSM 17495), Isolated from Surface-Sterilized Wheat Roots.</title>
        <authorList>
            <person name="Guizelini D."/>
            <person name="Saizaki P.M."/>
            <person name="Coimbra N.A."/>
            <person name="Weiss V.A."/>
            <person name="Faoro H."/>
            <person name="Sfeir M.Z."/>
            <person name="Baura V.A."/>
            <person name="Monteiro R.A."/>
            <person name="Chubatsu L.S."/>
            <person name="Souza E.M."/>
            <person name="Cruz L.M."/>
            <person name="Pedrosa F.O."/>
            <person name="Raittz R.T."/>
            <person name="Marchaukoski J.N."/>
            <person name="Steffens M.B."/>
        </authorList>
    </citation>
    <scope>NUCLEOTIDE SEQUENCE [LARGE SCALE GENOMIC DNA]</scope>
    <source>
        <strain evidence="7">N3</strain>
    </source>
</reference>
<dbReference type="InterPro" id="IPR028082">
    <property type="entry name" value="Peripla_BP_I"/>
</dbReference>
<dbReference type="InterPro" id="IPR000709">
    <property type="entry name" value="Leu_Ile_Val-bd"/>
</dbReference>
<proteinExistence type="inferred from homology"/>